<evidence type="ECO:0000256" key="6">
    <source>
        <dbReference type="SAM" id="Phobius"/>
    </source>
</evidence>
<evidence type="ECO:0000313" key="8">
    <source>
        <dbReference type="Proteomes" id="UP000190476"/>
    </source>
</evidence>
<dbReference type="GO" id="GO:0022857">
    <property type="term" value="F:transmembrane transporter activity"/>
    <property type="evidence" value="ECO:0007669"/>
    <property type="project" value="InterPro"/>
</dbReference>
<feature type="transmembrane region" description="Helical" evidence="6">
    <location>
        <begin position="56"/>
        <end position="85"/>
    </location>
</feature>
<keyword evidence="2" id="KW-1003">Cell membrane</keyword>
<reference evidence="8" key="1">
    <citation type="submission" date="2017-03" db="EMBL/GenBank/DDBJ databases">
        <authorList>
            <person name="Falquet L."/>
            <person name="Falquet L."/>
        </authorList>
    </citation>
    <scope>NUCLEOTIDE SEQUENCE [LARGE SCALE GENOMIC DNA]</scope>
</reference>
<keyword evidence="3 6" id="KW-0812">Transmembrane</keyword>
<dbReference type="CDD" id="cd06579">
    <property type="entry name" value="TM_PBP1_transp_AraH_like"/>
    <property type="match status" value="1"/>
</dbReference>
<dbReference type="AlphaFoldDB" id="S6FM46"/>
<dbReference type="Pfam" id="PF02653">
    <property type="entry name" value="BPD_transp_2"/>
    <property type="match status" value="1"/>
</dbReference>
<dbReference type="OrthoDB" id="9815820at2"/>
<keyword evidence="5 6" id="KW-0472">Membrane</keyword>
<feature type="transmembrane region" description="Helical" evidence="6">
    <location>
        <begin position="222"/>
        <end position="244"/>
    </location>
</feature>
<protein>
    <submittedName>
        <fullName evidence="7">Putative Branched-chain amino acid ABC transporter, permease protein</fullName>
    </submittedName>
</protein>
<sequence>MQVMKETNKKNVLKDNKDLIQKMAAGLSLLVMCIFFSIATPYFLEFDNIITIALQTSVIGIMAMGVTFVIVTSGIDLSLGAVIALSGVSAGICVNRGMGVVVSVIIALVIGILFGALNGFLIGKLKLPPFISTLGAMMVARGLTLILTDAKPVYFDAAPQFAEISQGKLFGLIPYPVIYLILIAIISSFILKKTLIGRYTYAIGSNEEAARLSGINIFKTKMFVYSYCGLMCAIAGIVMAARINSGQPTAGQGYELDAIAAVVIGGTSLSGGEGSIVGTFIGAFIMGVLKNGLNLMNVSQNWQMLAMGVVVIGAVYMDMLRKKRK</sequence>
<organism evidence="7 8">
    <name type="scientific">Clostridium chauvoei JF4335</name>
    <dbReference type="NCBI Taxonomy" id="1351755"/>
    <lineage>
        <taxon>Bacteria</taxon>
        <taxon>Bacillati</taxon>
        <taxon>Bacillota</taxon>
        <taxon>Clostridia</taxon>
        <taxon>Eubacteriales</taxon>
        <taxon>Clostridiaceae</taxon>
        <taxon>Clostridium</taxon>
    </lineage>
</organism>
<keyword evidence="4 6" id="KW-1133">Transmembrane helix</keyword>
<feature type="transmembrane region" description="Helical" evidence="6">
    <location>
        <begin position="301"/>
        <end position="320"/>
    </location>
</feature>
<feature type="transmembrane region" description="Helical" evidence="6">
    <location>
        <begin position="256"/>
        <end position="289"/>
    </location>
</feature>
<proteinExistence type="predicted"/>
<accession>S6FM46</accession>
<feature type="transmembrane region" description="Helical" evidence="6">
    <location>
        <begin position="169"/>
        <end position="191"/>
    </location>
</feature>
<evidence type="ECO:0000256" key="5">
    <source>
        <dbReference type="ARBA" id="ARBA00023136"/>
    </source>
</evidence>
<dbReference type="PANTHER" id="PTHR32196">
    <property type="entry name" value="ABC TRANSPORTER PERMEASE PROTEIN YPHD-RELATED-RELATED"/>
    <property type="match status" value="1"/>
</dbReference>
<keyword evidence="8" id="KW-1185">Reference proteome</keyword>
<evidence type="ECO:0000256" key="2">
    <source>
        <dbReference type="ARBA" id="ARBA00022475"/>
    </source>
</evidence>
<dbReference type="RefSeq" id="WP_021875647.1">
    <property type="nucleotide sequence ID" value="NZ_CBML010000006.1"/>
</dbReference>
<name>S6FM46_9CLOT</name>
<evidence type="ECO:0000256" key="4">
    <source>
        <dbReference type="ARBA" id="ARBA00022989"/>
    </source>
</evidence>
<dbReference type="InterPro" id="IPR001851">
    <property type="entry name" value="ABC_transp_permease"/>
</dbReference>
<dbReference type="STRING" id="1351755.CCH01_13260"/>
<evidence type="ECO:0000256" key="1">
    <source>
        <dbReference type="ARBA" id="ARBA00004651"/>
    </source>
</evidence>
<comment type="subcellular location">
    <subcellularLocation>
        <location evidence="1">Cell membrane</location>
        <topology evidence="1">Multi-pass membrane protein</topology>
    </subcellularLocation>
</comment>
<evidence type="ECO:0000256" key="3">
    <source>
        <dbReference type="ARBA" id="ARBA00022692"/>
    </source>
</evidence>
<dbReference type="GO" id="GO:0005886">
    <property type="term" value="C:plasma membrane"/>
    <property type="evidence" value="ECO:0007669"/>
    <property type="project" value="UniProtKB-SubCell"/>
</dbReference>
<dbReference type="PANTHER" id="PTHR32196:SF72">
    <property type="entry name" value="RIBOSE IMPORT PERMEASE PROTEIN RBSC"/>
    <property type="match status" value="1"/>
</dbReference>
<dbReference type="GeneID" id="66301658"/>
<feature type="transmembrane region" description="Helical" evidence="6">
    <location>
        <begin position="97"/>
        <end position="121"/>
    </location>
</feature>
<evidence type="ECO:0000313" key="7">
    <source>
        <dbReference type="EMBL" id="SLK17837.1"/>
    </source>
</evidence>
<gene>
    <name evidence="7" type="ORF">CCH01_13260</name>
</gene>
<feature type="transmembrane region" description="Helical" evidence="6">
    <location>
        <begin position="24"/>
        <end position="44"/>
    </location>
</feature>
<dbReference type="EMBL" id="LT799839">
    <property type="protein sequence ID" value="SLK17837.1"/>
    <property type="molecule type" value="Genomic_DNA"/>
</dbReference>
<dbReference type="Proteomes" id="UP000190476">
    <property type="component" value="Chromosome I"/>
</dbReference>